<reference evidence="2" key="1">
    <citation type="submission" date="2023-06" db="EMBL/GenBank/DDBJ databases">
        <title>Black Yeasts Isolated from many extreme environments.</title>
        <authorList>
            <person name="Coleine C."/>
            <person name="Stajich J.E."/>
            <person name="Selbmann L."/>
        </authorList>
    </citation>
    <scope>NUCLEOTIDE SEQUENCE</scope>
    <source>
        <strain evidence="2">CCFEE 5200</strain>
    </source>
</reference>
<keyword evidence="1" id="KW-0732">Signal</keyword>
<gene>
    <name evidence="2" type="ORF">LTR91_010060</name>
</gene>
<dbReference type="Proteomes" id="UP001175353">
    <property type="component" value="Unassembled WGS sequence"/>
</dbReference>
<evidence type="ECO:0000256" key="1">
    <source>
        <dbReference type="SAM" id="SignalP"/>
    </source>
</evidence>
<name>A0AAN6QTV8_9PEZI</name>
<feature type="chain" id="PRO_5042858701" description="Secreted protein" evidence="1">
    <location>
        <begin position="21"/>
        <end position="92"/>
    </location>
</feature>
<accession>A0AAN6QTV8</accession>
<evidence type="ECO:0008006" key="4">
    <source>
        <dbReference type="Google" id="ProtNLM"/>
    </source>
</evidence>
<feature type="signal peptide" evidence="1">
    <location>
        <begin position="1"/>
        <end position="20"/>
    </location>
</feature>
<proteinExistence type="predicted"/>
<organism evidence="2 3">
    <name type="scientific">Friedmanniomyces endolithicus</name>
    <dbReference type="NCBI Taxonomy" id="329885"/>
    <lineage>
        <taxon>Eukaryota</taxon>
        <taxon>Fungi</taxon>
        <taxon>Dikarya</taxon>
        <taxon>Ascomycota</taxon>
        <taxon>Pezizomycotina</taxon>
        <taxon>Dothideomycetes</taxon>
        <taxon>Dothideomycetidae</taxon>
        <taxon>Mycosphaerellales</taxon>
        <taxon>Teratosphaeriaceae</taxon>
        <taxon>Friedmanniomyces</taxon>
    </lineage>
</organism>
<keyword evidence="3" id="KW-1185">Reference proteome</keyword>
<protein>
    <recommendedName>
        <fullName evidence="4">Secreted protein</fullName>
    </recommendedName>
</protein>
<dbReference type="EMBL" id="JAUJLE010000085">
    <property type="protein sequence ID" value="KAK0987010.1"/>
    <property type="molecule type" value="Genomic_DNA"/>
</dbReference>
<evidence type="ECO:0000313" key="2">
    <source>
        <dbReference type="EMBL" id="KAK0987010.1"/>
    </source>
</evidence>
<dbReference type="AlphaFoldDB" id="A0AAN6QTV8"/>
<comment type="caution">
    <text evidence="2">The sequence shown here is derived from an EMBL/GenBank/DDBJ whole genome shotgun (WGS) entry which is preliminary data.</text>
</comment>
<evidence type="ECO:0000313" key="3">
    <source>
        <dbReference type="Proteomes" id="UP001175353"/>
    </source>
</evidence>
<sequence length="92" mass="9857">MAATATVTAASAAFWKVVSSLLLARTLLSRPTNDSNLGWGKLPVWAPASPSRRNVRTPYEPILSIRASDDVAIIGSKRSVPMDFMAADARKS</sequence>